<feature type="transmembrane region" description="Helical" evidence="5">
    <location>
        <begin position="433"/>
        <end position="455"/>
    </location>
</feature>
<name>A0ABV4YSJ6_9BACI</name>
<keyword evidence="7" id="KW-1185">Reference proteome</keyword>
<dbReference type="EMBL" id="JAROBZ020000001">
    <property type="protein sequence ID" value="MFB3167841.1"/>
    <property type="molecule type" value="Genomic_DNA"/>
</dbReference>
<proteinExistence type="inferred from homology"/>
<dbReference type="InterPro" id="IPR050768">
    <property type="entry name" value="UPF0353/GerABKA_families"/>
</dbReference>
<dbReference type="PIRSF" id="PIRSF005690">
    <property type="entry name" value="GerBA"/>
    <property type="match status" value="1"/>
</dbReference>
<accession>A0ABV4YSJ6</accession>
<comment type="subcellular location">
    <subcellularLocation>
        <location evidence="4">Cell membrane</location>
    </subcellularLocation>
    <subcellularLocation>
        <location evidence="1">Membrane</location>
        <topology evidence="1">Multi-pass membrane protein</topology>
    </subcellularLocation>
</comment>
<keyword evidence="5" id="KW-0812">Transmembrane</keyword>
<dbReference type="PANTHER" id="PTHR22550:SF5">
    <property type="entry name" value="LEUCINE ZIPPER PROTEIN 4"/>
    <property type="match status" value="1"/>
</dbReference>
<feature type="transmembrane region" description="Helical" evidence="5">
    <location>
        <begin position="402"/>
        <end position="421"/>
    </location>
</feature>
<organism evidence="6 7">
    <name type="scientific">Neobacillus driksii</name>
    <dbReference type="NCBI Taxonomy" id="3035913"/>
    <lineage>
        <taxon>Bacteria</taxon>
        <taxon>Bacillati</taxon>
        <taxon>Bacillota</taxon>
        <taxon>Bacilli</taxon>
        <taxon>Bacillales</taxon>
        <taxon>Bacillaceae</taxon>
        <taxon>Neobacillus</taxon>
    </lineage>
</organism>
<evidence type="ECO:0000313" key="6">
    <source>
        <dbReference type="EMBL" id="MFB3167841.1"/>
    </source>
</evidence>
<sequence>MEKRSMEKKMNFIFRGIKRHIKKDFKQVPSDQKSKLYVGVFTSIDENISFIKNTFSCSADLIIKEFNVRNNRGILVFLNTMTDSDKIQNHILSPVLEANGDQLESVLKSKFLKSDNLIKAKEELLNGSCIILFDRDQEFYRLEVAISKDRAVIEPNNEQVIKGSHEGFIENLLINLHLIRKSIRTPDLIMEHLSVGEHIQSKLTMVYMKDLANKEIIKEFKRRIDYISMDHIPSIGSLQELIEDSTWSPFPQILSTERVDRVIGHLNEGRVAIFMEGSPSCLLIPVTFFAFFHSPDDYNSRWMIGTFIRSMRLMSIAIAVNLPAIYIAVIGFHFEVLPDDLVLPVVSSIRNIPFPPLIEALVMELTIELIREAGVRLPARIGQTIGIVGGLVIGDAVVRAGLVSNTMIVVVAITAVAAYSIPSTEMSDAVRFLRFPLMILASTFGFVGIVFGFMFTLAHLCRLESFGTPYFAPWAPFRLKDLKDTFIRLPLWKFNTRPLDSNPKMLKKQSLSRGWKTNETNGE</sequence>
<evidence type="ECO:0000313" key="7">
    <source>
        <dbReference type="Proteomes" id="UP001241748"/>
    </source>
</evidence>
<dbReference type="Proteomes" id="UP001241748">
    <property type="component" value="Unassembled WGS sequence"/>
</dbReference>
<comment type="similarity">
    <text evidence="2 4">Belongs to the GerABKA family.</text>
</comment>
<dbReference type="RefSeq" id="WP_306074075.1">
    <property type="nucleotide sequence ID" value="NZ_JAROBZ020000001.1"/>
</dbReference>
<keyword evidence="5" id="KW-1133">Transmembrane helix</keyword>
<evidence type="ECO:0000256" key="4">
    <source>
        <dbReference type="PIRNR" id="PIRNR005690"/>
    </source>
</evidence>
<evidence type="ECO:0000256" key="2">
    <source>
        <dbReference type="ARBA" id="ARBA00005278"/>
    </source>
</evidence>
<dbReference type="InterPro" id="IPR004995">
    <property type="entry name" value="Spore_Ger"/>
</dbReference>
<keyword evidence="3 4" id="KW-0472">Membrane</keyword>
<comment type="caution">
    <text evidence="6">The sequence shown here is derived from an EMBL/GenBank/DDBJ whole genome shotgun (WGS) entry which is preliminary data.</text>
</comment>
<evidence type="ECO:0000256" key="1">
    <source>
        <dbReference type="ARBA" id="ARBA00004141"/>
    </source>
</evidence>
<gene>
    <name evidence="6" type="ORF">P5G62_012060</name>
</gene>
<evidence type="ECO:0000256" key="5">
    <source>
        <dbReference type="SAM" id="Phobius"/>
    </source>
</evidence>
<dbReference type="Pfam" id="PF03323">
    <property type="entry name" value="GerA"/>
    <property type="match status" value="1"/>
</dbReference>
<reference evidence="6 7" key="1">
    <citation type="submission" date="2024-05" db="EMBL/GenBank/DDBJ databases">
        <authorList>
            <person name="Venkateswaran K."/>
        </authorList>
    </citation>
    <scope>NUCLEOTIDE SEQUENCE [LARGE SCALE GENOMIC DNA]</scope>
    <source>
        <strain evidence="6 7">179-C4-2-HS</strain>
    </source>
</reference>
<protein>
    <submittedName>
        <fullName evidence="6">Spore germination protein</fullName>
    </submittedName>
</protein>
<evidence type="ECO:0000256" key="3">
    <source>
        <dbReference type="ARBA" id="ARBA00023136"/>
    </source>
</evidence>
<feature type="transmembrane region" description="Helical" evidence="5">
    <location>
        <begin position="313"/>
        <end position="334"/>
    </location>
</feature>
<dbReference type="PANTHER" id="PTHR22550">
    <property type="entry name" value="SPORE GERMINATION PROTEIN"/>
    <property type="match status" value="1"/>
</dbReference>